<dbReference type="InterPro" id="IPR006058">
    <property type="entry name" value="2Fe2S_fd_BS"/>
</dbReference>
<protein>
    <submittedName>
        <fullName evidence="11">Phenoxybenzoate dioxygenase subunit beta</fullName>
        <ecNumber evidence="11">1.-.-.-</ecNumber>
    </submittedName>
</protein>
<dbReference type="CDD" id="cd00207">
    <property type="entry name" value="fer2"/>
    <property type="match status" value="1"/>
</dbReference>
<keyword evidence="5 11" id="KW-0560">Oxidoreductase</keyword>
<evidence type="ECO:0000313" key="12">
    <source>
        <dbReference type="Proteomes" id="UP000247696"/>
    </source>
</evidence>
<dbReference type="Gene3D" id="2.40.30.10">
    <property type="entry name" value="Translation factors"/>
    <property type="match status" value="1"/>
</dbReference>
<dbReference type="InterPro" id="IPR017927">
    <property type="entry name" value="FAD-bd_FR_type"/>
</dbReference>
<dbReference type="PROSITE" id="PS51085">
    <property type="entry name" value="2FE2S_FER_2"/>
    <property type="match status" value="1"/>
</dbReference>
<comment type="cofactor">
    <cofactor evidence="1">
        <name>FAD</name>
        <dbReference type="ChEBI" id="CHEBI:57692"/>
    </cofactor>
</comment>
<dbReference type="SUPFAM" id="SSF54292">
    <property type="entry name" value="2Fe-2S ferredoxin-like"/>
    <property type="match status" value="1"/>
</dbReference>
<evidence type="ECO:0000256" key="3">
    <source>
        <dbReference type="ARBA" id="ARBA00022714"/>
    </source>
</evidence>
<evidence type="ECO:0000256" key="1">
    <source>
        <dbReference type="ARBA" id="ARBA00001974"/>
    </source>
</evidence>
<dbReference type="EC" id="1.-.-.-" evidence="11"/>
<feature type="domain" description="FAD-binding FR-type" evidence="10">
    <location>
        <begin position="51"/>
        <end position="179"/>
    </location>
</feature>
<keyword evidence="11" id="KW-0223">Dioxygenase</keyword>
<dbReference type="InterPro" id="IPR050415">
    <property type="entry name" value="MRET"/>
</dbReference>
<dbReference type="InterPro" id="IPR017938">
    <property type="entry name" value="Riboflavin_synthase-like_b-brl"/>
</dbReference>
<reference evidence="12" key="1">
    <citation type="submission" date="2017-11" db="EMBL/GenBank/DDBJ databases">
        <title>Otitis media/interna in a cat caused by the recently described species Corynebacterium provencense.</title>
        <authorList>
            <person name="Kittl S."/>
            <person name="Brodard I."/>
            <person name="Rychener L."/>
            <person name="Jores J."/>
            <person name="Roosje P."/>
            <person name="Gobeli Brawand S."/>
        </authorList>
    </citation>
    <scope>NUCLEOTIDE SEQUENCE [LARGE SCALE GENOMIC DNA]</scope>
    <source>
        <strain evidence="12">17KM38</strain>
    </source>
</reference>
<evidence type="ECO:0000256" key="7">
    <source>
        <dbReference type="ARBA" id="ARBA00023014"/>
    </source>
</evidence>
<feature type="compositionally biased region" description="Low complexity" evidence="8">
    <location>
        <begin position="104"/>
        <end position="118"/>
    </location>
</feature>
<keyword evidence="2" id="KW-0285">Flavoprotein</keyword>
<keyword evidence="12" id="KW-1185">Reference proteome</keyword>
<dbReference type="InterPro" id="IPR039261">
    <property type="entry name" value="FNR_nucleotide-bd"/>
</dbReference>
<dbReference type="GO" id="GO:0051537">
    <property type="term" value="F:2 iron, 2 sulfur cluster binding"/>
    <property type="evidence" value="ECO:0007669"/>
    <property type="project" value="UniProtKB-KW"/>
</dbReference>
<evidence type="ECO:0000259" key="9">
    <source>
        <dbReference type="PROSITE" id="PS51085"/>
    </source>
</evidence>
<dbReference type="Gene3D" id="3.10.20.30">
    <property type="match status" value="1"/>
</dbReference>
<organism evidence="11 12">
    <name type="scientific">Corynebacterium provencense</name>
    <dbReference type="NCBI Taxonomy" id="1737425"/>
    <lineage>
        <taxon>Bacteria</taxon>
        <taxon>Bacillati</taxon>
        <taxon>Actinomycetota</taxon>
        <taxon>Actinomycetes</taxon>
        <taxon>Mycobacteriales</taxon>
        <taxon>Corynebacteriaceae</taxon>
        <taxon>Corynebacterium</taxon>
    </lineage>
</organism>
<accession>A0A2Z3YLP0</accession>
<feature type="domain" description="2Fe-2S ferredoxin-type" evidence="9">
    <location>
        <begin position="302"/>
        <end position="387"/>
    </location>
</feature>
<evidence type="ECO:0000256" key="2">
    <source>
        <dbReference type="ARBA" id="ARBA00022630"/>
    </source>
</evidence>
<dbReference type="STRING" id="1737425.GCA_900049755_02339"/>
<dbReference type="GO" id="GO:0046872">
    <property type="term" value="F:metal ion binding"/>
    <property type="evidence" value="ECO:0007669"/>
    <property type="project" value="UniProtKB-KW"/>
</dbReference>
<dbReference type="PANTHER" id="PTHR47354">
    <property type="entry name" value="NADH OXIDOREDUCTASE HCR"/>
    <property type="match status" value="1"/>
</dbReference>
<evidence type="ECO:0000313" key="11">
    <source>
        <dbReference type="EMBL" id="AWT25135.1"/>
    </source>
</evidence>
<gene>
    <name evidence="11" type="primary">pobB_1</name>
    <name evidence="11" type="ORF">Csp1_03090</name>
</gene>
<evidence type="ECO:0000256" key="5">
    <source>
        <dbReference type="ARBA" id="ARBA00023002"/>
    </source>
</evidence>
<dbReference type="InterPro" id="IPR001041">
    <property type="entry name" value="2Fe-2S_ferredoxin-type"/>
</dbReference>
<dbReference type="Proteomes" id="UP000247696">
    <property type="component" value="Chromosome"/>
</dbReference>
<dbReference type="Gene3D" id="3.40.50.80">
    <property type="entry name" value="Nucleotide-binding domain of ferredoxin-NADP reductase (FNR) module"/>
    <property type="match status" value="1"/>
</dbReference>
<dbReference type="CDD" id="cd06185">
    <property type="entry name" value="PDR_like"/>
    <property type="match status" value="1"/>
</dbReference>
<evidence type="ECO:0000256" key="4">
    <source>
        <dbReference type="ARBA" id="ARBA00022723"/>
    </source>
</evidence>
<dbReference type="Pfam" id="PF00111">
    <property type="entry name" value="Fer2"/>
    <property type="match status" value="1"/>
</dbReference>
<keyword evidence="3" id="KW-0001">2Fe-2S</keyword>
<name>A0A2Z3YLP0_9CORY</name>
<sequence>MTGLGRAGTSGVTARPKVITVTVSPHAPAPVTGTAAGPASGSAAVRALPASGTLTVTVSGRRKLTDRVTEFRLTSADGSPLPEWTPGSHIDLRIPVDSPPASPDTPDAGQTGQTGQTGRTRRTLVRQYSLCSDPADPSSYVVAVDRSADSRGGSAALHRYATPGTVLEISEPRNHFPLTRALNYVFIAGGVGVTPMVPLAAQAARSGRPWRMICLARTSGDMPYLQELQERHGGAVAFHASVEGRIDLAAALADLPRGTAVYVCGPGTLADDVAATVEGQPAVDVFTEQFTAPVSTGVNTSFDVSLASTGETFTVPEDASVLSVLEAHGKLLASSCREGMCGTCEVSVVAGEIDHRDSVLTPEERAENESMMICVSRCRSGRLVLDL</sequence>
<evidence type="ECO:0000259" key="10">
    <source>
        <dbReference type="PROSITE" id="PS51384"/>
    </source>
</evidence>
<dbReference type="InterPro" id="IPR012675">
    <property type="entry name" value="Beta-grasp_dom_sf"/>
</dbReference>
<dbReference type="AlphaFoldDB" id="A0A2Z3YLP0"/>
<dbReference type="GO" id="GO:0051213">
    <property type="term" value="F:dioxygenase activity"/>
    <property type="evidence" value="ECO:0007669"/>
    <property type="project" value="UniProtKB-KW"/>
</dbReference>
<feature type="region of interest" description="Disordered" evidence="8">
    <location>
        <begin position="75"/>
        <end position="122"/>
    </location>
</feature>
<dbReference type="KEGG" id="cpre:Csp1_03090"/>
<dbReference type="EMBL" id="CP024988">
    <property type="protein sequence ID" value="AWT25135.1"/>
    <property type="molecule type" value="Genomic_DNA"/>
</dbReference>
<keyword evidence="4" id="KW-0479">Metal-binding</keyword>
<proteinExistence type="predicted"/>
<keyword evidence="7" id="KW-0411">Iron-sulfur</keyword>
<evidence type="ECO:0000256" key="6">
    <source>
        <dbReference type="ARBA" id="ARBA00023004"/>
    </source>
</evidence>
<evidence type="ECO:0000256" key="8">
    <source>
        <dbReference type="SAM" id="MobiDB-lite"/>
    </source>
</evidence>
<dbReference type="SUPFAM" id="SSF63380">
    <property type="entry name" value="Riboflavin synthase domain-like"/>
    <property type="match status" value="1"/>
</dbReference>
<dbReference type="PROSITE" id="PS00197">
    <property type="entry name" value="2FE2S_FER_1"/>
    <property type="match status" value="1"/>
</dbReference>
<dbReference type="SUPFAM" id="SSF52343">
    <property type="entry name" value="Ferredoxin reductase-like, C-terminal NADP-linked domain"/>
    <property type="match status" value="1"/>
</dbReference>
<dbReference type="InterPro" id="IPR036010">
    <property type="entry name" value="2Fe-2S_ferredoxin-like_sf"/>
</dbReference>
<keyword evidence="6" id="KW-0408">Iron</keyword>
<dbReference type="PANTHER" id="PTHR47354:SF1">
    <property type="entry name" value="CARNITINE MONOOXYGENASE REDUCTASE SUBUNIT"/>
    <property type="match status" value="1"/>
</dbReference>
<dbReference type="PROSITE" id="PS51384">
    <property type="entry name" value="FAD_FR"/>
    <property type="match status" value="1"/>
</dbReference>